<organism evidence="2 3">
    <name type="scientific">Antrihabitans stalagmiti</name>
    <dbReference type="NCBI Taxonomy" id="2799499"/>
    <lineage>
        <taxon>Bacteria</taxon>
        <taxon>Bacillati</taxon>
        <taxon>Actinomycetota</taxon>
        <taxon>Actinomycetes</taxon>
        <taxon>Mycobacteriales</taxon>
        <taxon>Nocardiaceae</taxon>
        <taxon>Antrihabitans</taxon>
    </lineage>
</organism>
<feature type="transmembrane region" description="Helical" evidence="1">
    <location>
        <begin position="50"/>
        <end position="70"/>
    </location>
</feature>
<dbReference type="Proteomes" id="UP000655868">
    <property type="component" value="Unassembled WGS sequence"/>
</dbReference>
<name>A0A934NV83_9NOCA</name>
<dbReference type="RefSeq" id="WP_199707389.1">
    <property type="nucleotide sequence ID" value="NZ_JAEMNV010000009.1"/>
</dbReference>
<keyword evidence="1" id="KW-0812">Transmembrane</keyword>
<protein>
    <submittedName>
        <fullName evidence="2">Uncharacterized protein</fullName>
    </submittedName>
</protein>
<feature type="transmembrane region" description="Helical" evidence="1">
    <location>
        <begin position="12"/>
        <end position="35"/>
    </location>
</feature>
<dbReference type="EMBL" id="JAEMNV010000009">
    <property type="protein sequence ID" value="MBJ8341905.1"/>
    <property type="molecule type" value="Genomic_DNA"/>
</dbReference>
<keyword evidence="3" id="KW-1185">Reference proteome</keyword>
<keyword evidence="1" id="KW-1133">Transmembrane helix</keyword>
<reference evidence="2" key="1">
    <citation type="submission" date="2020-12" db="EMBL/GenBank/DDBJ databases">
        <title>Antrihabitans popcorni sp. nov. and Antrihabitans auranticaus sp. nov., isolated from a larva cave.</title>
        <authorList>
            <person name="Lee S.D."/>
            <person name="Kim I.S."/>
        </authorList>
    </citation>
    <scope>NUCLEOTIDE SEQUENCE</scope>
    <source>
        <strain evidence="2">YC3-6</strain>
    </source>
</reference>
<keyword evidence="1" id="KW-0472">Membrane</keyword>
<proteinExistence type="predicted"/>
<evidence type="ECO:0000256" key="1">
    <source>
        <dbReference type="SAM" id="Phobius"/>
    </source>
</evidence>
<comment type="caution">
    <text evidence="2">The sequence shown here is derived from an EMBL/GenBank/DDBJ whole genome shotgun (WGS) entry which is preliminary data.</text>
</comment>
<dbReference type="AlphaFoldDB" id="A0A934NV83"/>
<gene>
    <name evidence="2" type="ORF">JGU71_23750</name>
</gene>
<sequence>MVTKILRQPFRVSQLIGMAILFAIPYLAMGFVWLYTHNDHLEPLVGANKFFSALGGIVAWPVLIFSNLTLQ</sequence>
<evidence type="ECO:0000313" key="2">
    <source>
        <dbReference type="EMBL" id="MBJ8341905.1"/>
    </source>
</evidence>
<evidence type="ECO:0000313" key="3">
    <source>
        <dbReference type="Proteomes" id="UP000655868"/>
    </source>
</evidence>
<accession>A0A934NV83</accession>